<evidence type="ECO:0000256" key="8">
    <source>
        <dbReference type="ARBA" id="ARBA00022833"/>
    </source>
</evidence>
<comment type="function">
    <text evidence="3">Purine nucleoside enzyme that catalyzes the phosphorolysis of adenosine and inosine nucleosides, yielding D-ribose 1-phosphate and the respective free bases, adenine and hypoxanthine. Also catalyzes the phosphorolysis of S-methyl-5'-thioadenosine into adenine and S-methyl-5-thio-alpha-D-ribose 1-phosphate. Also has adenosine deaminase activity.</text>
</comment>
<dbReference type="Proteomes" id="UP001596528">
    <property type="component" value="Unassembled WGS sequence"/>
</dbReference>
<dbReference type="CDD" id="cd16833">
    <property type="entry name" value="YfiH"/>
    <property type="match status" value="1"/>
</dbReference>
<keyword evidence="14" id="KW-1185">Reference proteome</keyword>
<organism evidence="13 14">
    <name type="scientific">Paenibacillus thermoaerophilus</name>
    <dbReference type="NCBI Taxonomy" id="1215385"/>
    <lineage>
        <taxon>Bacteria</taxon>
        <taxon>Bacillati</taxon>
        <taxon>Bacillota</taxon>
        <taxon>Bacilli</taxon>
        <taxon>Bacillales</taxon>
        <taxon>Paenibacillaceae</taxon>
        <taxon>Paenibacillus</taxon>
    </lineage>
</organism>
<dbReference type="EMBL" id="JBHTGQ010000002">
    <property type="protein sequence ID" value="MFC7748685.1"/>
    <property type="molecule type" value="Genomic_DNA"/>
</dbReference>
<sequence>MRQQAEPFRYVRAGGRPGLLRLSRWEEEHPVLTAGMTTRLGGVSKPPYDSLNAALHVGDDPAAVLANRRLIAEEAGMPVEAFTCAEQVHGCGVAVVTPKERGRGRGGREDALQDCDAMIANEPGILLAAWFADCVPLWFYDPVRQAIGLAHAGWKGTALDVAGKTVRRMAEAFGSRPEDIRAAIGPSIGACCYQVDDTVVARLRETLAERDLTAGEAIRPDPAQTDKYRLDLKEINRKLLKKAGILPFRIEVTEWCTGCNPDLLYSHRMEGGKTGRMTAWIGLKDERI</sequence>
<evidence type="ECO:0000256" key="10">
    <source>
        <dbReference type="ARBA" id="ARBA00048968"/>
    </source>
</evidence>
<evidence type="ECO:0000256" key="11">
    <source>
        <dbReference type="ARBA" id="ARBA00049893"/>
    </source>
</evidence>
<dbReference type="PANTHER" id="PTHR30616">
    <property type="entry name" value="UNCHARACTERIZED PROTEIN YFIH"/>
    <property type="match status" value="1"/>
</dbReference>
<evidence type="ECO:0000256" key="1">
    <source>
        <dbReference type="ARBA" id="ARBA00000553"/>
    </source>
</evidence>
<keyword evidence="6" id="KW-0479">Metal-binding</keyword>
<dbReference type="SUPFAM" id="SSF64438">
    <property type="entry name" value="CNF1/YfiH-like putative cysteine hydrolases"/>
    <property type="match status" value="1"/>
</dbReference>
<comment type="cofactor">
    <cofactor evidence="2">
        <name>Zn(2+)</name>
        <dbReference type="ChEBI" id="CHEBI:29105"/>
    </cofactor>
</comment>
<dbReference type="NCBIfam" id="TIGR00726">
    <property type="entry name" value="peptidoglycan editing factor PgeF"/>
    <property type="match status" value="1"/>
</dbReference>
<keyword evidence="5" id="KW-0808">Transferase</keyword>
<comment type="catalytic activity">
    <reaction evidence="9">
        <text>adenosine + H2O + H(+) = inosine + NH4(+)</text>
        <dbReference type="Rhea" id="RHEA:24408"/>
        <dbReference type="ChEBI" id="CHEBI:15377"/>
        <dbReference type="ChEBI" id="CHEBI:15378"/>
        <dbReference type="ChEBI" id="CHEBI:16335"/>
        <dbReference type="ChEBI" id="CHEBI:17596"/>
        <dbReference type="ChEBI" id="CHEBI:28938"/>
        <dbReference type="EC" id="3.5.4.4"/>
    </reaction>
    <physiologicalReaction direction="left-to-right" evidence="9">
        <dbReference type="Rhea" id="RHEA:24409"/>
    </physiologicalReaction>
</comment>
<name>A0ABW2V1N6_9BACL</name>
<comment type="catalytic activity">
    <reaction evidence="1">
        <text>inosine + phosphate = alpha-D-ribose 1-phosphate + hypoxanthine</text>
        <dbReference type="Rhea" id="RHEA:27646"/>
        <dbReference type="ChEBI" id="CHEBI:17368"/>
        <dbReference type="ChEBI" id="CHEBI:17596"/>
        <dbReference type="ChEBI" id="CHEBI:43474"/>
        <dbReference type="ChEBI" id="CHEBI:57720"/>
        <dbReference type="EC" id="2.4.2.1"/>
    </reaction>
    <physiologicalReaction direction="left-to-right" evidence="1">
        <dbReference type="Rhea" id="RHEA:27647"/>
    </physiologicalReaction>
</comment>
<dbReference type="Pfam" id="PF02578">
    <property type="entry name" value="Cu-oxidase_4"/>
    <property type="match status" value="1"/>
</dbReference>
<evidence type="ECO:0000313" key="13">
    <source>
        <dbReference type="EMBL" id="MFC7748685.1"/>
    </source>
</evidence>
<evidence type="ECO:0000256" key="4">
    <source>
        <dbReference type="ARBA" id="ARBA00007353"/>
    </source>
</evidence>
<accession>A0ABW2V1N6</accession>
<evidence type="ECO:0000256" key="3">
    <source>
        <dbReference type="ARBA" id="ARBA00003215"/>
    </source>
</evidence>
<dbReference type="RefSeq" id="WP_138787728.1">
    <property type="nucleotide sequence ID" value="NZ_JBHTGQ010000002.1"/>
</dbReference>
<dbReference type="InterPro" id="IPR003730">
    <property type="entry name" value="Cu_polyphenol_OxRdtase"/>
</dbReference>
<comment type="catalytic activity">
    <reaction evidence="10">
        <text>adenosine + phosphate = alpha-D-ribose 1-phosphate + adenine</text>
        <dbReference type="Rhea" id="RHEA:27642"/>
        <dbReference type="ChEBI" id="CHEBI:16335"/>
        <dbReference type="ChEBI" id="CHEBI:16708"/>
        <dbReference type="ChEBI" id="CHEBI:43474"/>
        <dbReference type="ChEBI" id="CHEBI:57720"/>
        <dbReference type="EC" id="2.4.2.1"/>
    </reaction>
    <physiologicalReaction direction="left-to-right" evidence="10">
        <dbReference type="Rhea" id="RHEA:27643"/>
    </physiologicalReaction>
</comment>
<dbReference type="InterPro" id="IPR011324">
    <property type="entry name" value="Cytotoxic_necrot_fac-like_cat"/>
</dbReference>
<keyword evidence="8" id="KW-0862">Zinc</keyword>
<dbReference type="PANTHER" id="PTHR30616:SF2">
    <property type="entry name" value="PURINE NUCLEOSIDE PHOSPHORYLASE LACC1"/>
    <property type="match status" value="1"/>
</dbReference>
<comment type="caution">
    <text evidence="13">The sequence shown here is derived from an EMBL/GenBank/DDBJ whole genome shotgun (WGS) entry which is preliminary data.</text>
</comment>
<protein>
    <recommendedName>
        <fullName evidence="12">Purine nucleoside phosphorylase</fullName>
    </recommendedName>
</protein>
<evidence type="ECO:0000313" key="14">
    <source>
        <dbReference type="Proteomes" id="UP001596528"/>
    </source>
</evidence>
<evidence type="ECO:0000256" key="6">
    <source>
        <dbReference type="ARBA" id="ARBA00022723"/>
    </source>
</evidence>
<gene>
    <name evidence="13" type="primary">pgeF</name>
    <name evidence="13" type="ORF">ACFQWB_01825</name>
</gene>
<comment type="similarity">
    <text evidence="4 12">Belongs to the purine nucleoside phosphorylase YfiH/LACC1 family.</text>
</comment>
<evidence type="ECO:0000256" key="5">
    <source>
        <dbReference type="ARBA" id="ARBA00022679"/>
    </source>
</evidence>
<dbReference type="InterPro" id="IPR038371">
    <property type="entry name" value="Cu_polyphenol_OxRdtase_sf"/>
</dbReference>
<dbReference type="Gene3D" id="3.60.140.10">
    <property type="entry name" value="CNF1/YfiH-like putative cysteine hydrolases"/>
    <property type="match status" value="1"/>
</dbReference>
<evidence type="ECO:0000256" key="12">
    <source>
        <dbReference type="RuleBase" id="RU361274"/>
    </source>
</evidence>
<reference evidence="14" key="1">
    <citation type="journal article" date="2019" name="Int. J. Syst. Evol. Microbiol.">
        <title>The Global Catalogue of Microorganisms (GCM) 10K type strain sequencing project: providing services to taxonomists for standard genome sequencing and annotation.</title>
        <authorList>
            <consortium name="The Broad Institute Genomics Platform"/>
            <consortium name="The Broad Institute Genome Sequencing Center for Infectious Disease"/>
            <person name="Wu L."/>
            <person name="Ma J."/>
        </authorList>
    </citation>
    <scope>NUCLEOTIDE SEQUENCE [LARGE SCALE GENOMIC DNA]</scope>
    <source>
        <strain evidence="14">JCM 18657</strain>
    </source>
</reference>
<proteinExistence type="inferred from homology"/>
<evidence type="ECO:0000256" key="9">
    <source>
        <dbReference type="ARBA" id="ARBA00047989"/>
    </source>
</evidence>
<evidence type="ECO:0000256" key="7">
    <source>
        <dbReference type="ARBA" id="ARBA00022801"/>
    </source>
</evidence>
<comment type="catalytic activity">
    <reaction evidence="11">
        <text>S-methyl-5'-thioadenosine + phosphate = 5-(methylsulfanyl)-alpha-D-ribose 1-phosphate + adenine</text>
        <dbReference type="Rhea" id="RHEA:11852"/>
        <dbReference type="ChEBI" id="CHEBI:16708"/>
        <dbReference type="ChEBI" id="CHEBI:17509"/>
        <dbReference type="ChEBI" id="CHEBI:43474"/>
        <dbReference type="ChEBI" id="CHEBI:58533"/>
        <dbReference type="EC" id="2.4.2.28"/>
    </reaction>
    <physiologicalReaction direction="left-to-right" evidence="11">
        <dbReference type="Rhea" id="RHEA:11853"/>
    </physiologicalReaction>
</comment>
<keyword evidence="7" id="KW-0378">Hydrolase</keyword>
<evidence type="ECO:0000256" key="2">
    <source>
        <dbReference type="ARBA" id="ARBA00001947"/>
    </source>
</evidence>